<dbReference type="AlphaFoldDB" id="W7TM35"/>
<protein>
    <submittedName>
        <fullName evidence="9">Transcription factor e2fb</fullName>
    </submittedName>
</protein>
<dbReference type="Proteomes" id="UP000019335">
    <property type="component" value="Chromosome 7"/>
</dbReference>
<keyword evidence="5" id="KW-0539">Nucleus</keyword>
<keyword evidence="10" id="KW-1185">Reference proteome</keyword>
<dbReference type="Gene3D" id="1.10.10.10">
    <property type="entry name" value="Winged helix-like DNA-binding domain superfamily/Winged helix DNA-binding domain"/>
    <property type="match status" value="1"/>
</dbReference>
<dbReference type="InterPro" id="IPR036390">
    <property type="entry name" value="WH_DNA-bd_sf"/>
</dbReference>
<proteinExistence type="inferred from homology"/>
<comment type="similarity">
    <text evidence="1 5">Belongs to the E2F/DP family.</text>
</comment>
<evidence type="ECO:0000256" key="2">
    <source>
        <dbReference type="ARBA" id="ARBA00023015"/>
    </source>
</evidence>
<dbReference type="PANTHER" id="PTHR12081:SF18">
    <property type="entry name" value="TRANSCRIPTION FACTOR E2F2-RELATED"/>
    <property type="match status" value="1"/>
</dbReference>
<organism evidence="9 10">
    <name type="scientific">Nannochloropsis gaditana</name>
    <dbReference type="NCBI Taxonomy" id="72520"/>
    <lineage>
        <taxon>Eukaryota</taxon>
        <taxon>Sar</taxon>
        <taxon>Stramenopiles</taxon>
        <taxon>Ochrophyta</taxon>
        <taxon>Eustigmatophyceae</taxon>
        <taxon>Eustigmatales</taxon>
        <taxon>Monodopsidaceae</taxon>
        <taxon>Nannochloropsis</taxon>
    </lineage>
</organism>
<dbReference type="SUPFAM" id="SSF144074">
    <property type="entry name" value="E2F-DP heterodimerization region"/>
    <property type="match status" value="1"/>
</dbReference>
<dbReference type="GO" id="GO:0000978">
    <property type="term" value="F:RNA polymerase II cis-regulatory region sequence-specific DNA binding"/>
    <property type="evidence" value="ECO:0007669"/>
    <property type="project" value="InterPro"/>
</dbReference>
<dbReference type="CDD" id="cd14660">
    <property type="entry name" value="E2F_DD"/>
    <property type="match status" value="1"/>
</dbReference>
<evidence type="ECO:0000256" key="4">
    <source>
        <dbReference type="ARBA" id="ARBA00023163"/>
    </source>
</evidence>
<dbReference type="EMBL" id="AZIL01000520">
    <property type="protein sequence ID" value="EWM27092.1"/>
    <property type="molecule type" value="Genomic_DNA"/>
</dbReference>
<keyword evidence="2 5" id="KW-0805">Transcription regulation</keyword>
<feature type="compositionally biased region" description="Polar residues" evidence="7">
    <location>
        <begin position="1"/>
        <end position="13"/>
    </location>
</feature>
<feature type="coiled-coil region" evidence="6">
    <location>
        <begin position="107"/>
        <end position="134"/>
    </location>
</feature>
<reference evidence="9 10" key="1">
    <citation type="journal article" date="2014" name="Mol. Plant">
        <title>Chromosome Scale Genome Assembly and Transcriptome Profiling of Nannochloropsis gaditana in Nitrogen Depletion.</title>
        <authorList>
            <person name="Corteggiani Carpinelli E."/>
            <person name="Telatin A."/>
            <person name="Vitulo N."/>
            <person name="Forcato C."/>
            <person name="D'Angelo M."/>
            <person name="Schiavon R."/>
            <person name="Vezzi A."/>
            <person name="Giacometti G.M."/>
            <person name="Morosinotto T."/>
            <person name="Valle G."/>
        </authorList>
    </citation>
    <scope>NUCLEOTIDE SEQUENCE [LARGE SCALE GENOMIC DNA]</scope>
    <source>
        <strain evidence="9 10">B-31</strain>
    </source>
</reference>
<dbReference type="InterPro" id="IPR036388">
    <property type="entry name" value="WH-like_DNA-bd_sf"/>
</dbReference>
<keyword evidence="3 5" id="KW-0238">DNA-binding</keyword>
<dbReference type="InterPro" id="IPR032198">
    <property type="entry name" value="E2F_CC-MB"/>
</dbReference>
<evidence type="ECO:0000256" key="1">
    <source>
        <dbReference type="ARBA" id="ARBA00010940"/>
    </source>
</evidence>
<dbReference type="FunFam" id="1.10.10.10:FF:000008">
    <property type="entry name" value="E2F transcription factor 1"/>
    <property type="match status" value="1"/>
</dbReference>
<dbReference type="Pfam" id="PF16421">
    <property type="entry name" value="E2F_CC-MB"/>
    <property type="match status" value="1"/>
</dbReference>
<gene>
    <name evidence="9" type="ORF">Naga_100046g12</name>
</gene>
<feature type="region of interest" description="Disordered" evidence="7">
    <location>
        <begin position="1"/>
        <end position="26"/>
    </location>
</feature>
<feature type="compositionally biased region" description="Gly residues" evidence="7">
    <location>
        <begin position="220"/>
        <end position="233"/>
    </location>
</feature>
<dbReference type="GO" id="GO:0046983">
    <property type="term" value="F:protein dimerization activity"/>
    <property type="evidence" value="ECO:0007669"/>
    <property type="project" value="InterPro"/>
</dbReference>
<feature type="region of interest" description="Disordered" evidence="7">
    <location>
        <begin position="215"/>
        <end position="326"/>
    </location>
</feature>
<accession>W7TM35</accession>
<dbReference type="SUPFAM" id="SSF46785">
    <property type="entry name" value="Winged helix' DNA-binding domain"/>
    <property type="match status" value="1"/>
</dbReference>
<evidence type="ECO:0000256" key="3">
    <source>
        <dbReference type="ARBA" id="ARBA00023125"/>
    </source>
</evidence>
<dbReference type="Gene3D" id="6.10.250.540">
    <property type="match status" value="1"/>
</dbReference>
<dbReference type="InterPro" id="IPR015633">
    <property type="entry name" value="E2F"/>
</dbReference>
<dbReference type="GO" id="GO:0090575">
    <property type="term" value="C:RNA polymerase II transcription regulator complex"/>
    <property type="evidence" value="ECO:0007669"/>
    <property type="project" value="TreeGrafter"/>
</dbReference>
<evidence type="ECO:0000313" key="9">
    <source>
        <dbReference type="EMBL" id="EWM27092.1"/>
    </source>
</evidence>
<evidence type="ECO:0000313" key="10">
    <source>
        <dbReference type="Proteomes" id="UP000019335"/>
    </source>
</evidence>
<name>W7TM35_9STRA</name>
<evidence type="ECO:0000256" key="6">
    <source>
        <dbReference type="SAM" id="Coils"/>
    </source>
</evidence>
<dbReference type="Pfam" id="PF02319">
    <property type="entry name" value="WHD_E2F_TDP"/>
    <property type="match status" value="1"/>
</dbReference>
<dbReference type="PANTHER" id="PTHR12081">
    <property type="entry name" value="TRANSCRIPTION FACTOR E2F"/>
    <property type="match status" value="1"/>
</dbReference>
<dbReference type="GO" id="GO:0000981">
    <property type="term" value="F:DNA-binding transcription factor activity, RNA polymerase II-specific"/>
    <property type="evidence" value="ECO:0007669"/>
    <property type="project" value="TreeGrafter"/>
</dbReference>
<dbReference type="OrthoDB" id="1743261at2759"/>
<comment type="subcellular location">
    <subcellularLocation>
        <location evidence="5">Nucleus</location>
    </subcellularLocation>
</comment>
<dbReference type="InterPro" id="IPR003316">
    <property type="entry name" value="E2F_WHTH_DNA-bd_dom"/>
</dbReference>
<comment type="caution">
    <text evidence="9">The sequence shown here is derived from an EMBL/GenBank/DDBJ whole genome shotgun (WGS) entry which is preliminary data.</text>
</comment>
<keyword evidence="6" id="KW-0175">Coiled coil</keyword>
<evidence type="ECO:0000256" key="5">
    <source>
        <dbReference type="RuleBase" id="RU003796"/>
    </source>
</evidence>
<dbReference type="InterPro" id="IPR037241">
    <property type="entry name" value="E2F-DP_heterodim"/>
</dbReference>
<evidence type="ECO:0000259" key="8">
    <source>
        <dbReference type="SMART" id="SM01372"/>
    </source>
</evidence>
<feature type="domain" description="E2F/DP family winged-helix DNA-binding" evidence="8">
    <location>
        <begin position="24"/>
        <end position="91"/>
    </location>
</feature>
<dbReference type="SMART" id="SM01372">
    <property type="entry name" value="E2F_TDP"/>
    <property type="match status" value="1"/>
</dbReference>
<keyword evidence="4 5" id="KW-0804">Transcription</keyword>
<sequence>MDSSAGKMTSPVSVSKARASPSSRYDSSLGLLTKKFVELLQGQQARGDSLDLNQAAVTLSVQKRRIYDITNVLEGIGLIEKKSKNNIAWRGAAASALSTSVSRHGEGSVHSEDMRQLKQEMEDLKQEERDVKGHIQSMTALLQQEGEQNTGLMYVTQEDLGKLPCYDAQTVIAIRAPQGTTLEVPDPDEGMANGERRYQIQLVSSNGPVDIYLVNAPEQGEGGEGGGGAGGGQAEASPRGRLDRSPNAGVTGEGGSGRSKPAGHDEPQPASQGSYDLHSLPGAHSLQPHEMMGLSHHHNQLGGNGGILAYKPSPAPSPSVASGGMSDPVFQFGMTDAEGISEMWLTEES</sequence>
<evidence type="ECO:0000256" key="7">
    <source>
        <dbReference type="SAM" id="MobiDB-lite"/>
    </source>
</evidence>